<comment type="cofactor">
    <cofactor evidence="14">
        <name>Zn(2+)</name>
        <dbReference type="ChEBI" id="CHEBI:29105"/>
    </cofactor>
    <text evidence="14">Binds 1 zinc ion per subunit.</text>
</comment>
<keyword evidence="12 14" id="KW-0030">Aminoacyl-tRNA synthetase</keyword>
<dbReference type="FunFam" id="3.30.980.10:FF:000005">
    <property type="entry name" value="Threonyl-tRNA synthetase, mitochondrial"/>
    <property type="match status" value="1"/>
</dbReference>
<keyword evidence="10 14" id="KW-0694">RNA-binding</keyword>
<evidence type="ECO:0000256" key="4">
    <source>
        <dbReference type="ARBA" id="ARBA00022555"/>
    </source>
</evidence>
<evidence type="ECO:0000256" key="13">
    <source>
        <dbReference type="ARBA" id="ARBA00049515"/>
    </source>
</evidence>
<dbReference type="FunFam" id="3.40.50.800:FF:000001">
    <property type="entry name" value="Threonine--tRNA ligase"/>
    <property type="match status" value="1"/>
</dbReference>
<dbReference type="PANTHER" id="PTHR11451">
    <property type="entry name" value="THREONINE-TRNA LIGASE"/>
    <property type="match status" value="1"/>
</dbReference>
<dbReference type="Gene3D" id="3.10.20.30">
    <property type="match status" value="1"/>
</dbReference>
<evidence type="ECO:0000259" key="16">
    <source>
        <dbReference type="PROSITE" id="PS51880"/>
    </source>
</evidence>
<evidence type="ECO:0000259" key="15">
    <source>
        <dbReference type="PROSITE" id="PS50862"/>
    </source>
</evidence>
<dbReference type="SUPFAM" id="SSF81271">
    <property type="entry name" value="TGS-like"/>
    <property type="match status" value="1"/>
</dbReference>
<dbReference type="InterPro" id="IPR004154">
    <property type="entry name" value="Anticodon-bd"/>
</dbReference>
<evidence type="ECO:0000256" key="11">
    <source>
        <dbReference type="ARBA" id="ARBA00022917"/>
    </source>
</evidence>
<feature type="binding site" evidence="14">
    <location>
        <position position="393"/>
    </location>
    <ligand>
        <name>Zn(2+)</name>
        <dbReference type="ChEBI" id="CHEBI:29105"/>
        <note>catalytic</note>
    </ligand>
</feature>
<evidence type="ECO:0000256" key="5">
    <source>
        <dbReference type="ARBA" id="ARBA00022598"/>
    </source>
</evidence>
<dbReference type="InterPro" id="IPR047246">
    <property type="entry name" value="ThrRS_anticodon"/>
</dbReference>
<dbReference type="GO" id="GO:0006435">
    <property type="term" value="P:threonyl-tRNA aminoacylation"/>
    <property type="evidence" value="ECO:0007669"/>
    <property type="project" value="UniProtKB-UniRule"/>
</dbReference>
<evidence type="ECO:0000256" key="12">
    <source>
        <dbReference type="ARBA" id="ARBA00023146"/>
    </source>
</evidence>
<proteinExistence type="inferred from homology"/>
<comment type="subunit">
    <text evidence="14">Homodimer.</text>
</comment>
<dbReference type="FunFam" id="3.30.54.20:FF:000002">
    <property type="entry name" value="Threonine--tRNA ligase"/>
    <property type="match status" value="1"/>
</dbReference>
<keyword evidence="6 14" id="KW-0479">Metal-binding</keyword>
<dbReference type="CDD" id="cd00860">
    <property type="entry name" value="ThrRS_anticodon"/>
    <property type="match status" value="1"/>
</dbReference>
<dbReference type="GO" id="GO:0140096">
    <property type="term" value="F:catalytic activity, acting on a protein"/>
    <property type="evidence" value="ECO:0007669"/>
    <property type="project" value="UniProtKB-ARBA"/>
</dbReference>
<dbReference type="CDD" id="cd00771">
    <property type="entry name" value="ThrRS_core"/>
    <property type="match status" value="1"/>
</dbReference>
<dbReference type="Pfam" id="PF03129">
    <property type="entry name" value="HGTP_anticodon"/>
    <property type="match status" value="1"/>
</dbReference>
<comment type="similarity">
    <text evidence="2 14">Belongs to the class-II aminoacyl-tRNA synthetase family.</text>
</comment>
<evidence type="ECO:0000256" key="1">
    <source>
        <dbReference type="ARBA" id="ARBA00004496"/>
    </source>
</evidence>
<evidence type="ECO:0000313" key="18">
    <source>
        <dbReference type="Proteomes" id="UP000046155"/>
    </source>
</evidence>
<dbReference type="PROSITE" id="PS50862">
    <property type="entry name" value="AA_TRNA_LIGASE_II"/>
    <property type="match status" value="1"/>
</dbReference>
<dbReference type="HAMAP" id="MF_00184">
    <property type="entry name" value="Thr_tRNA_synth"/>
    <property type="match status" value="1"/>
</dbReference>
<dbReference type="InterPro" id="IPR045864">
    <property type="entry name" value="aa-tRNA-synth_II/BPL/LPL"/>
</dbReference>
<dbReference type="Gene3D" id="3.40.50.800">
    <property type="entry name" value="Anticodon-binding domain"/>
    <property type="match status" value="1"/>
</dbReference>
<dbReference type="SUPFAM" id="SSF55186">
    <property type="entry name" value="ThrRS/AlaRS common domain"/>
    <property type="match status" value="1"/>
</dbReference>
<feature type="binding site" evidence="14">
    <location>
        <position position="518"/>
    </location>
    <ligand>
        <name>Zn(2+)</name>
        <dbReference type="ChEBI" id="CHEBI:29105"/>
        <note>catalytic</note>
    </ligand>
</feature>
<dbReference type="GO" id="GO:0005737">
    <property type="term" value="C:cytoplasm"/>
    <property type="evidence" value="ECO:0007669"/>
    <property type="project" value="UniProtKB-SubCell"/>
</dbReference>
<dbReference type="Proteomes" id="UP000046155">
    <property type="component" value="Unassembled WGS sequence"/>
</dbReference>
<dbReference type="InterPro" id="IPR012947">
    <property type="entry name" value="tRNA_SAD"/>
</dbReference>
<evidence type="ECO:0000256" key="14">
    <source>
        <dbReference type="HAMAP-Rule" id="MF_00184"/>
    </source>
</evidence>
<keyword evidence="7 14" id="KW-0547">Nucleotide-binding</keyword>
<dbReference type="InterPro" id="IPR036621">
    <property type="entry name" value="Anticodon-bd_dom_sf"/>
</dbReference>
<evidence type="ECO:0000256" key="2">
    <source>
        <dbReference type="ARBA" id="ARBA00008226"/>
    </source>
</evidence>
<evidence type="ECO:0000256" key="3">
    <source>
        <dbReference type="ARBA" id="ARBA00022490"/>
    </source>
</evidence>
<dbReference type="InterPro" id="IPR012675">
    <property type="entry name" value="Beta-grasp_dom_sf"/>
</dbReference>
<comment type="caution">
    <text evidence="14">Lacks conserved residue(s) required for the propagation of feature annotation.</text>
</comment>
<feature type="domain" description="TGS" evidence="16">
    <location>
        <begin position="9"/>
        <end position="70"/>
    </location>
</feature>
<organism evidence="17 18">
    <name type="scientific">Syntrophaceticus schinkii</name>
    <dbReference type="NCBI Taxonomy" id="499207"/>
    <lineage>
        <taxon>Bacteria</taxon>
        <taxon>Bacillati</taxon>
        <taxon>Bacillota</taxon>
        <taxon>Clostridia</taxon>
        <taxon>Thermoanaerobacterales</taxon>
        <taxon>Thermoanaerobacterales Family III. Incertae Sedis</taxon>
        <taxon>Syntrophaceticus</taxon>
    </lineage>
</organism>
<dbReference type="SUPFAM" id="SSF52954">
    <property type="entry name" value="Class II aaRS ABD-related"/>
    <property type="match status" value="1"/>
</dbReference>
<gene>
    <name evidence="14 17" type="primary">thrS</name>
    <name evidence="17" type="ORF">SSCH_520045</name>
</gene>
<dbReference type="InterPro" id="IPR002320">
    <property type="entry name" value="Thr-tRNA-ligase_IIa"/>
</dbReference>
<keyword evidence="11 14" id="KW-0648">Protein biosynthesis</keyword>
<comment type="catalytic activity">
    <reaction evidence="13 14">
        <text>tRNA(Thr) + L-threonine + ATP = L-threonyl-tRNA(Thr) + AMP + diphosphate + H(+)</text>
        <dbReference type="Rhea" id="RHEA:24624"/>
        <dbReference type="Rhea" id="RHEA-COMP:9670"/>
        <dbReference type="Rhea" id="RHEA-COMP:9704"/>
        <dbReference type="ChEBI" id="CHEBI:15378"/>
        <dbReference type="ChEBI" id="CHEBI:30616"/>
        <dbReference type="ChEBI" id="CHEBI:33019"/>
        <dbReference type="ChEBI" id="CHEBI:57926"/>
        <dbReference type="ChEBI" id="CHEBI:78442"/>
        <dbReference type="ChEBI" id="CHEBI:78534"/>
        <dbReference type="ChEBI" id="CHEBI:456215"/>
        <dbReference type="EC" id="6.1.1.3"/>
    </reaction>
</comment>
<dbReference type="PROSITE" id="PS51880">
    <property type="entry name" value="TGS"/>
    <property type="match status" value="1"/>
</dbReference>
<dbReference type="Pfam" id="PF02824">
    <property type="entry name" value="TGS"/>
    <property type="match status" value="1"/>
</dbReference>
<keyword evidence="4 14" id="KW-0820">tRNA-binding</keyword>
<dbReference type="FunFam" id="3.30.930.10:FF:000019">
    <property type="entry name" value="Threonine--tRNA ligase"/>
    <property type="match status" value="1"/>
</dbReference>
<dbReference type="EMBL" id="CDRZ01000250">
    <property type="protein sequence ID" value="CEO89584.1"/>
    <property type="molecule type" value="Genomic_DNA"/>
</dbReference>
<dbReference type="InterPro" id="IPR018163">
    <property type="entry name" value="Thr/Ala-tRNA-synth_IIc_edit"/>
</dbReference>
<evidence type="ECO:0000256" key="9">
    <source>
        <dbReference type="ARBA" id="ARBA00022840"/>
    </source>
</evidence>
<evidence type="ECO:0000256" key="10">
    <source>
        <dbReference type="ARBA" id="ARBA00022884"/>
    </source>
</evidence>
<keyword evidence="8 14" id="KW-0862">Zinc</keyword>
<dbReference type="CDD" id="cd01667">
    <property type="entry name" value="TGS_ThrRS"/>
    <property type="match status" value="1"/>
</dbReference>
<evidence type="ECO:0000256" key="8">
    <source>
        <dbReference type="ARBA" id="ARBA00022833"/>
    </source>
</evidence>
<dbReference type="GO" id="GO:0004829">
    <property type="term" value="F:threonine-tRNA ligase activity"/>
    <property type="evidence" value="ECO:0007669"/>
    <property type="project" value="UniProtKB-UniRule"/>
</dbReference>
<feature type="binding site" evidence="14">
    <location>
        <position position="342"/>
    </location>
    <ligand>
        <name>Zn(2+)</name>
        <dbReference type="ChEBI" id="CHEBI:29105"/>
        <note>catalytic</note>
    </ligand>
</feature>
<evidence type="ECO:0000256" key="7">
    <source>
        <dbReference type="ARBA" id="ARBA00022741"/>
    </source>
</evidence>
<dbReference type="GO" id="GO:0016740">
    <property type="term" value="F:transferase activity"/>
    <property type="evidence" value="ECO:0007669"/>
    <property type="project" value="UniProtKB-ARBA"/>
</dbReference>
<dbReference type="InterPro" id="IPR004095">
    <property type="entry name" value="TGS"/>
</dbReference>
<dbReference type="GO" id="GO:0046872">
    <property type="term" value="F:metal ion binding"/>
    <property type="evidence" value="ECO:0007669"/>
    <property type="project" value="UniProtKB-KW"/>
</dbReference>
<reference evidence="18" key="1">
    <citation type="submission" date="2015-01" db="EMBL/GenBank/DDBJ databases">
        <authorList>
            <person name="Manzoor Shahid"/>
            <person name="Zubair Saima"/>
        </authorList>
    </citation>
    <scope>NUCLEOTIDE SEQUENCE [LARGE SCALE GENOMIC DNA]</scope>
    <source>
        <strain evidence="18">Sp3</strain>
    </source>
</reference>
<dbReference type="SUPFAM" id="SSF55681">
    <property type="entry name" value="Class II aaRS and biotin synthetases"/>
    <property type="match status" value="1"/>
</dbReference>
<dbReference type="PANTHER" id="PTHR11451:SF44">
    <property type="entry name" value="THREONINE--TRNA LIGASE, CHLOROPLASTIC_MITOCHONDRIAL 2"/>
    <property type="match status" value="1"/>
</dbReference>
<comment type="subcellular location">
    <subcellularLocation>
        <location evidence="1 14">Cytoplasm</location>
    </subcellularLocation>
</comment>
<dbReference type="Gene3D" id="3.30.930.10">
    <property type="entry name" value="Bira Bifunctional Protein, Domain 2"/>
    <property type="match status" value="1"/>
</dbReference>
<dbReference type="InterPro" id="IPR012676">
    <property type="entry name" value="TGS-like"/>
</dbReference>
<dbReference type="Gene3D" id="3.30.54.20">
    <property type="match status" value="1"/>
</dbReference>
<protein>
    <recommendedName>
        <fullName evidence="14">Threonine--tRNA ligase</fullName>
        <ecNumber evidence="14">6.1.1.3</ecNumber>
    </recommendedName>
    <alternativeName>
        <fullName evidence="14">Threonyl-tRNA synthetase</fullName>
        <shortName evidence="14">ThrRS</shortName>
    </alternativeName>
</protein>
<dbReference type="Gene3D" id="3.30.980.10">
    <property type="entry name" value="Threonyl-trna Synthetase, Chain A, domain 2"/>
    <property type="match status" value="1"/>
</dbReference>
<dbReference type="SMART" id="SM00863">
    <property type="entry name" value="tRNA_SAD"/>
    <property type="match status" value="1"/>
</dbReference>
<dbReference type="EC" id="6.1.1.3" evidence="14"/>
<name>A0A0B7MG40_9FIRM</name>
<dbReference type="GO" id="GO:0005524">
    <property type="term" value="F:ATP binding"/>
    <property type="evidence" value="ECO:0007669"/>
    <property type="project" value="UniProtKB-UniRule"/>
</dbReference>
<dbReference type="InterPro" id="IPR033728">
    <property type="entry name" value="ThrRS_core"/>
</dbReference>
<keyword evidence="5 14" id="KW-0436">Ligase</keyword>
<dbReference type="InterPro" id="IPR002314">
    <property type="entry name" value="aa-tRNA-synt_IIb"/>
</dbReference>
<dbReference type="InterPro" id="IPR006195">
    <property type="entry name" value="aa-tRNA-synth_II"/>
</dbReference>
<dbReference type="GO" id="GO:0000049">
    <property type="term" value="F:tRNA binding"/>
    <property type="evidence" value="ECO:0007669"/>
    <property type="project" value="UniProtKB-KW"/>
</dbReference>
<keyword evidence="9 14" id="KW-0067">ATP-binding</keyword>
<dbReference type="AlphaFoldDB" id="A0A0B7MG40"/>
<dbReference type="NCBIfam" id="TIGR00418">
    <property type="entry name" value="thrS"/>
    <property type="match status" value="1"/>
</dbReference>
<dbReference type="Pfam" id="PF07973">
    <property type="entry name" value="tRNA_SAD"/>
    <property type="match status" value="1"/>
</dbReference>
<evidence type="ECO:0000313" key="17">
    <source>
        <dbReference type="EMBL" id="CEO89584.1"/>
    </source>
</evidence>
<dbReference type="PRINTS" id="PR01047">
    <property type="entry name" value="TRNASYNTHTHR"/>
</dbReference>
<dbReference type="Pfam" id="PF00587">
    <property type="entry name" value="tRNA-synt_2b"/>
    <property type="match status" value="1"/>
</dbReference>
<keyword evidence="18" id="KW-1185">Reference proteome</keyword>
<keyword evidence="3 14" id="KW-0963">Cytoplasm</keyword>
<feature type="domain" description="Aminoacyl-transfer RNA synthetases class-II family profile" evidence="15">
    <location>
        <begin position="275"/>
        <end position="541"/>
    </location>
</feature>
<accession>A0A0B7MG40</accession>
<sequence length="643" mass="73459">MEDQKAAGDMIPVILKDGSVYEVSDGTTWIDVAAGLSRKLAKEALAARVDGNLKDLNLPARPQEKVEFLTFADQEGQAVYRHTSAHLLAQAVKRIFPGAKLAIGPAIADGFYYDFDVEHPFTTEDLALIEKEMNKIKKADFPIVRQELSHEEAIALFEEQSEPYKVELIRELPADSQVSIYKQGEFVDLCLGPHLPSTGKIGVFKLLSVAGAYWKGSEENKMLQRIYGTSFPKKKALDEYLEHLEEAKRRDHRKLGQELDLYGIAEEGPGFPFFYPKGMVVRTELEDFWRSEHRKGGYLEIKSPVVLSRDLWERSGHWDHYKENMYFLKIDEQDFAVKPMNCPGAMIYYKTRVHSYRELPLRIAELGLVHRHERSGVLHGLMRVRCFTQDDAHIFMLPEQITDEIIGVMEMIDHFYRTFGFSYRVELSTKPEKAMGSDEIWDMAISALKKALEMKDIPYRINEGDGAFYGPKIDFHLQDSLGRSWQCGTIQLDFVNPENFDLTYISDDGSKKRPVMIHRVVFGSIERFLGILTEHYGGAFPIWLAPVQVKVLTVASRHAEYAAEIAHLLEQEGIRVEVDDRNERVGYKIREGEVEKVPYLLVLGDQEVDSQMVSVRKRGTGDQGSLPLQKFVTQIKEEINQKS</sequence>
<evidence type="ECO:0000256" key="6">
    <source>
        <dbReference type="ARBA" id="ARBA00022723"/>
    </source>
</evidence>